<evidence type="ECO:0000256" key="3">
    <source>
        <dbReference type="ARBA" id="ARBA00022801"/>
    </source>
</evidence>
<gene>
    <name evidence="7" type="ORF">QH73_0025710</name>
</gene>
<dbReference type="Proteomes" id="UP000031532">
    <property type="component" value="Unassembled WGS sequence"/>
</dbReference>
<dbReference type="EMBL" id="JTJC03000017">
    <property type="protein sequence ID" value="NHC37977.1"/>
    <property type="molecule type" value="Genomic_DNA"/>
</dbReference>
<dbReference type="Pfam" id="PF21808">
    <property type="entry name" value="Dynamin-like_hel_bact"/>
    <property type="match status" value="1"/>
</dbReference>
<dbReference type="GO" id="GO:0005525">
    <property type="term" value="F:GTP binding"/>
    <property type="evidence" value="ECO:0007669"/>
    <property type="project" value="UniProtKB-KW"/>
</dbReference>
<comment type="subcellular location">
    <subcellularLocation>
        <location evidence="1">Membrane</location>
    </subcellularLocation>
</comment>
<dbReference type="OrthoDB" id="5477114at2"/>
<name>A0A9X5EDT9_9CYAN</name>
<reference evidence="7 8" key="1">
    <citation type="journal article" date="2015" name="Genome Announc.">
        <title>Draft Genome Sequence of the Terrestrial Cyanobacterium Scytonema millei VB511283, Isolated from Eastern India.</title>
        <authorList>
            <person name="Sen D."/>
            <person name="Chandrababunaidu M.M."/>
            <person name="Singh D."/>
            <person name="Sanghi N."/>
            <person name="Ghorai A."/>
            <person name="Mishra G.P."/>
            <person name="Madduluri M."/>
            <person name="Adhikary S.P."/>
            <person name="Tripathy S."/>
        </authorList>
    </citation>
    <scope>NUCLEOTIDE SEQUENCE [LARGE SCALE GENOMIC DNA]</scope>
    <source>
        <strain evidence="7 8">VB511283</strain>
    </source>
</reference>
<keyword evidence="3" id="KW-0378">Hydrolase</keyword>
<accession>A0A9X5EDT9</accession>
<dbReference type="InterPro" id="IPR027094">
    <property type="entry name" value="Mitofusin_fam"/>
</dbReference>
<comment type="caution">
    <text evidence="7">The sequence shown here is derived from an EMBL/GenBank/DDBJ whole genome shotgun (WGS) entry which is preliminary data.</text>
</comment>
<evidence type="ECO:0000256" key="2">
    <source>
        <dbReference type="ARBA" id="ARBA00022741"/>
    </source>
</evidence>
<dbReference type="PANTHER" id="PTHR10465:SF0">
    <property type="entry name" value="SARCALUMENIN"/>
    <property type="match status" value="1"/>
</dbReference>
<keyword evidence="8" id="KW-1185">Reference proteome</keyword>
<dbReference type="PANTHER" id="PTHR10465">
    <property type="entry name" value="TRANSMEMBRANE GTPASE FZO1"/>
    <property type="match status" value="1"/>
</dbReference>
<dbReference type="GO" id="GO:0003924">
    <property type="term" value="F:GTPase activity"/>
    <property type="evidence" value="ECO:0007669"/>
    <property type="project" value="InterPro"/>
</dbReference>
<protein>
    <submittedName>
        <fullName evidence="7">Dynamin</fullName>
    </submittedName>
</protein>
<dbReference type="Gene3D" id="3.40.50.300">
    <property type="entry name" value="P-loop containing nucleotide triphosphate hydrolases"/>
    <property type="match status" value="1"/>
</dbReference>
<dbReference type="InterPro" id="IPR049399">
    <property type="entry name" value="BDLP-like_hel"/>
</dbReference>
<evidence type="ECO:0000259" key="6">
    <source>
        <dbReference type="Pfam" id="PF21808"/>
    </source>
</evidence>
<keyword evidence="5" id="KW-0472">Membrane</keyword>
<keyword evidence="2" id="KW-0547">Nucleotide-binding</keyword>
<keyword evidence="4" id="KW-0342">GTP-binding</keyword>
<evidence type="ECO:0000256" key="5">
    <source>
        <dbReference type="ARBA" id="ARBA00023136"/>
    </source>
</evidence>
<dbReference type="RefSeq" id="WP_039713835.1">
    <property type="nucleotide sequence ID" value="NZ_JTJC03000017.1"/>
</dbReference>
<dbReference type="AlphaFoldDB" id="A0A9X5EDT9"/>
<feature type="domain" description="BDLP-like helical" evidence="6">
    <location>
        <begin position="185"/>
        <end position="551"/>
    </location>
</feature>
<evidence type="ECO:0000256" key="4">
    <source>
        <dbReference type="ARBA" id="ARBA00023134"/>
    </source>
</evidence>
<proteinExistence type="predicted"/>
<evidence type="ECO:0000313" key="8">
    <source>
        <dbReference type="Proteomes" id="UP000031532"/>
    </source>
</evidence>
<organism evidence="7 8">
    <name type="scientific">Scytonema millei VB511283</name>
    <dbReference type="NCBI Taxonomy" id="1245923"/>
    <lineage>
        <taxon>Bacteria</taxon>
        <taxon>Bacillati</taxon>
        <taxon>Cyanobacteriota</taxon>
        <taxon>Cyanophyceae</taxon>
        <taxon>Nostocales</taxon>
        <taxon>Scytonemataceae</taxon>
        <taxon>Scytonema</taxon>
    </lineage>
</organism>
<dbReference type="GO" id="GO:0016020">
    <property type="term" value="C:membrane"/>
    <property type="evidence" value="ECO:0007669"/>
    <property type="project" value="UniProtKB-SubCell"/>
</dbReference>
<sequence>MNYKAETENFLKNLERVAQVRVEVANCLEQMAETIELAELEGKISSGGLGLTSQLEDIKAVENNLRQGVFRLLVLGDMKRGKNNFLNALIGENLLPNDVDPWTAILAILRYGKEKKVTVYFNDDTKPEQLDFQQFKQAYTLASSEAKQLEQDEQQAFPNVSHALVEYPLPLLEKGIEIIDSPGLNDTEARLEETGFPEFLGSLNTFLTKERAIAQLRQARTIARQAYTRTHEAIERRIPLLEQDVDRLKRKINSVEPEFKKLTGIRDRFQQEIRSTRDIQAKGIADSFRNYILNLGNTFENDFLRYQPDLQLFDFLSKNKREAFNAALQKAFDQYINDKLSNWTLSTEKSLNTAFAQLTVSAARCGEFYSQITEEITEKITEQKVVVNSNSTVEDDNTPAWTKWAMGLFSLTRGNLSEVTMAGAGFDWKNSLLNYVAVIGISNIISAVTRIFLEPLELALIRLDVGFVQADRARQELVKMTENELIKHLPQVASEQWLPVYNGVKEYFDAYAREVTKRIEDDIRSRKSELDNLVKQKETFEINRDAEVQRLQKLDGEVAVKSQQIERIFQKLSIASA</sequence>
<dbReference type="InterPro" id="IPR027417">
    <property type="entry name" value="P-loop_NTPase"/>
</dbReference>
<evidence type="ECO:0000313" key="7">
    <source>
        <dbReference type="EMBL" id="NHC37977.1"/>
    </source>
</evidence>
<dbReference type="SUPFAM" id="SSF52540">
    <property type="entry name" value="P-loop containing nucleoside triphosphate hydrolases"/>
    <property type="match status" value="1"/>
</dbReference>
<evidence type="ECO:0000256" key="1">
    <source>
        <dbReference type="ARBA" id="ARBA00004370"/>
    </source>
</evidence>